<sequence>MMFFRFKTAKGGFPVTPNDDTDLVKHAVALYVTSAGSLRVTMHNGDLLDIPAVPVGPLSFAVRRVHSTGTTATVIALTHK</sequence>
<dbReference type="Proteomes" id="UP000886667">
    <property type="component" value="Unassembled WGS sequence"/>
</dbReference>
<accession>A0A9E4N5T8</accession>
<comment type="caution">
    <text evidence="1">The sequence shown here is derived from an EMBL/GenBank/DDBJ whole genome shotgun (WGS) entry which is preliminary data.</text>
</comment>
<proteinExistence type="predicted"/>
<evidence type="ECO:0000313" key="2">
    <source>
        <dbReference type="Proteomes" id="UP000886667"/>
    </source>
</evidence>
<name>A0A9E4N5T8_9GAMM</name>
<organism evidence="1 2">
    <name type="scientific">Candidatus Thiodiazotropha taylori</name>
    <dbReference type="NCBI Taxonomy" id="2792791"/>
    <lineage>
        <taxon>Bacteria</taxon>
        <taxon>Pseudomonadati</taxon>
        <taxon>Pseudomonadota</taxon>
        <taxon>Gammaproteobacteria</taxon>
        <taxon>Chromatiales</taxon>
        <taxon>Sedimenticolaceae</taxon>
        <taxon>Candidatus Thiodiazotropha</taxon>
    </lineage>
</organism>
<dbReference type="AlphaFoldDB" id="A0A9E4N5T8"/>
<reference evidence="1" key="1">
    <citation type="journal article" date="2021" name="Proc. Natl. Acad. Sci. U.S.A.">
        <title>Global biogeography of chemosynthetic symbionts reveals both localized and globally distributed symbiont groups. .</title>
        <authorList>
            <person name="Osvatic J.T."/>
            <person name="Wilkins L.G.E."/>
            <person name="Leibrecht L."/>
            <person name="Leray M."/>
            <person name="Zauner S."/>
            <person name="Polzin J."/>
            <person name="Camacho Y."/>
            <person name="Gros O."/>
            <person name="van Gils J.A."/>
            <person name="Eisen J.A."/>
            <person name="Petersen J.M."/>
            <person name="Yuen B."/>
        </authorList>
    </citation>
    <scope>NUCLEOTIDE SEQUENCE</scope>
    <source>
        <strain evidence="1">MAGclacostrist064TRANS</strain>
    </source>
</reference>
<dbReference type="EMBL" id="JAEPCM010000606">
    <property type="protein sequence ID" value="MCG7948035.1"/>
    <property type="molecule type" value="Genomic_DNA"/>
</dbReference>
<evidence type="ECO:0000313" key="1">
    <source>
        <dbReference type="EMBL" id="MCG7948035.1"/>
    </source>
</evidence>
<protein>
    <submittedName>
        <fullName evidence="1">Uncharacterized protein</fullName>
    </submittedName>
</protein>
<gene>
    <name evidence="1" type="ORF">JAZ07_16955</name>
</gene>